<keyword evidence="5" id="KW-0067">ATP-binding</keyword>
<proteinExistence type="predicted"/>
<keyword evidence="8" id="KW-1185">Reference proteome</keyword>
<dbReference type="InterPro" id="IPR000719">
    <property type="entry name" value="Prot_kinase_dom"/>
</dbReference>
<name>M5FX98_DACPD</name>
<dbReference type="GeneID" id="63691563"/>
<dbReference type="RefSeq" id="XP_040627287.1">
    <property type="nucleotide sequence ID" value="XM_040776501.1"/>
</dbReference>
<keyword evidence="3" id="KW-0547">Nucleotide-binding</keyword>
<dbReference type="Proteomes" id="UP000030653">
    <property type="component" value="Unassembled WGS sequence"/>
</dbReference>
<dbReference type="Gene3D" id="3.30.200.20">
    <property type="entry name" value="Phosphorylase Kinase, domain 1"/>
    <property type="match status" value="1"/>
</dbReference>
<evidence type="ECO:0000256" key="3">
    <source>
        <dbReference type="ARBA" id="ARBA00022741"/>
    </source>
</evidence>
<dbReference type="OMA" id="DYSKDDC"/>
<dbReference type="AlphaFoldDB" id="M5FX98"/>
<dbReference type="PANTHER" id="PTHR45646">
    <property type="entry name" value="SERINE/THREONINE-PROTEIN KINASE DOA-RELATED"/>
    <property type="match status" value="1"/>
</dbReference>
<dbReference type="Gene3D" id="1.10.510.10">
    <property type="entry name" value="Transferase(Phosphotransferase) domain 1"/>
    <property type="match status" value="1"/>
</dbReference>
<reference evidence="7 8" key="1">
    <citation type="journal article" date="2012" name="Science">
        <title>The Paleozoic origin of enzymatic lignin decomposition reconstructed from 31 fungal genomes.</title>
        <authorList>
            <person name="Floudas D."/>
            <person name="Binder M."/>
            <person name="Riley R."/>
            <person name="Barry K."/>
            <person name="Blanchette R.A."/>
            <person name="Henrissat B."/>
            <person name="Martinez A.T."/>
            <person name="Otillar R."/>
            <person name="Spatafora J.W."/>
            <person name="Yadav J.S."/>
            <person name="Aerts A."/>
            <person name="Benoit I."/>
            <person name="Boyd A."/>
            <person name="Carlson A."/>
            <person name="Copeland A."/>
            <person name="Coutinho P.M."/>
            <person name="de Vries R.P."/>
            <person name="Ferreira P."/>
            <person name="Findley K."/>
            <person name="Foster B."/>
            <person name="Gaskell J."/>
            <person name="Glotzer D."/>
            <person name="Gorecki P."/>
            <person name="Heitman J."/>
            <person name="Hesse C."/>
            <person name="Hori C."/>
            <person name="Igarashi K."/>
            <person name="Jurgens J.A."/>
            <person name="Kallen N."/>
            <person name="Kersten P."/>
            <person name="Kohler A."/>
            <person name="Kuees U."/>
            <person name="Kumar T.K.A."/>
            <person name="Kuo A."/>
            <person name="LaButti K."/>
            <person name="Larrondo L.F."/>
            <person name="Lindquist E."/>
            <person name="Ling A."/>
            <person name="Lombard V."/>
            <person name="Lucas S."/>
            <person name="Lundell T."/>
            <person name="Martin R."/>
            <person name="McLaughlin D.J."/>
            <person name="Morgenstern I."/>
            <person name="Morin E."/>
            <person name="Murat C."/>
            <person name="Nagy L.G."/>
            <person name="Nolan M."/>
            <person name="Ohm R.A."/>
            <person name="Patyshakuliyeva A."/>
            <person name="Rokas A."/>
            <person name="Ruiz-Duenas F.J."/>
            <person name="Sabat G."/>
            <person name="Salamov A."/>
            <person name="Samejima M."/>
            <person name="Schmutz J."/>
            <person name="Slot J.C."/>
            <person name="St John F."/>
            <person name="Stenlid J."/>
            <person name="Sun H."/>
            <person name="Sun S."/>
            <person name="Syed K."/>
            <person name="Tsang A."/>
            <person name="Wiebenga A."/>
            <person name="Young D."/>
            <person name="Pisabarro A."/>
            <person name="Eastwood D.C."/>
            <person name="Martin F."/>
            <person name="Cullen D."/>
            <person name="Grigoriev I.V."/>
            <person name="Hibbett D.S."/>
        </authorList>
    </citation>
    <scope>NUCLEOTIDE SEQUENCE [LARGE SCALE GENOMIC DNA]</scope>
    <source>
        <strain evidence="7 8">DJM-731 SS1</strain>
    </source>
</reference>
<dbReference type="OrthoDB" id="5979581at2759"/>
<evidence type="ECO:0000313" key="7">
    <source>
        <dbReference type="EMBL" id="EJU00390.1"/>
    </source>
</evidence>
<dbReference type="Pfam" id="PF00069">
    <property type="entry name" value="Pkinase"/>
    <property type="match status" value="1"/>
</dbReference>
<dbReference type="EMBL" id="JH795867">
    <property type="protein sequence ID" value="EJU00390.1"/>
    <property type="molecule type" value="Genomic_DNA"/>
</dbReference>
<evidence type="ECO:0000256" key="4">
    <source>
        <dbReference type="ARBA" id="ARBA00022777"/>
    </source>
</evidence>
<protein>
    <submittedName>
        <fullName evidence="7">Kinase-like protein</fullName>
    </submittedName>
</protein>
<feature type="domain" description="Protein kinase" evidence="6">
    <location>
        <begin position="45"/>
        <end position="429"/>
    </location>
</feature>
<dbReference type="GO" id="GO:0004674">
    <property type="term" value="F:protein serine/threonine kinase activity"/>
    <property type="evidence" value="ECO:0007669"/>
    <property type="project" value="UniProtKB-KW"/>
</dbReference>
<dbReference type="PANTHER" id="PTHR45646:SF11">
    <property type="entry name" value="SERINE_THREONINE-PROTEIN KINASE DOA"/>
    <property type="match status" value="1"/>
</dbReference>
<gene>
    <name evidence="7" type="ORF">DACRYDRAFT_81258</name>
</gene>
<dbReference type="GO" id="GO:0005634">
    <property type="term" value="C:nucleus"/>
    <property type="evidence" value="ECO:0007669"/>
    <property type="project" value="TreeGrafter"/>
</dbReference>
<sequence>MHKGYPYYKPRFWEADVIGVEDLEKYRVGGYCPIALQSTLCNGRYKVLHKLGSGGSSTQWLARDLQDGVLVAVKVLAAERQETVNNELFMAERLGSLPTDTPALQHLRLPLSTFLEMSPNGEHTCLVQPLMGPSLNQMLRRGGWREGTFRVRAQLVPVLAQQAAEVLRLLHGMRIALHDITLSNWAFALSESVRTWTEEEVYYVLGRPKVAPVMTVDGSEPGPHAPAEVVAPADMSGPAMASFLKESIVCIDVGDAVQLDEGPLQRQPTVPIHYRAPEAMLESQLSLASDIWSFAMLIFNILSGQPLIEPFLSSEQDVLRQMEILLATPPSSLRSRFINHSAVPYPVEILPAEAARYTANWAELERRLRCVGTRDEPKASVVVDRLPILARLHTRLTEEDVQTWKTLLSKMLTCTPDERPDIGMVCAWLEKHGGRATFAY</sequence>
<dbReference type="InterPro" id="IPR011009">
    <property type="entry name" value="Kinase-like_dom_sf"/>
</dbReference>
<evidence type="ECO:0000256" key="5">
    <source>
        <dbReference type="ARBA" id="ARBA00022840"/>
    </source>
</evidence>
<dbReference type="SUPFAM" id="SSF56112">
    <property type="entry name" value="Protein kinase-like (PK-like)"/>
    <property type="match status" value="1"/>
</dbReference>
<dbReference type="GO" id="GO:0005524">
    <property type="term" value="F:ATP binding"/>
    <property type="evidence" value="ECO:0007669"/>
    <property type="project" value="UniProtKB-KW"/>
</dbReference>
<evidence type="ECO:0000259" key="6">
    <source>
        <dbReference type="PROSITE" id="PS50011"/>
    </source>
</evidence>
<evidence type="ECO:0000256" key="1">
    <source>
        <dbReference type="ARBA" id="ARBA00022527"/>
    </source>
</evidence>
<evidence type="ECO:0000313" key="8">
    <source>
        <dbReference type="Proteomes" id="UP000030653"/>
    </source>
</evidence>
<evidence type="ECO:0000256" key="2">
    <source>
        <dbReference type="ARBA" id="ARBA00022679"/>
    </source>
</evidence>
<accession>M5FX98</accession>
<keyword evidence="1" id="KW-0723">Serine/threonine-protein kinase</keyword>
<organism evidence="7 8">
    <name type="scientific">Dacryopinax primogenitus (strain DJM 731)</name>
    <name type="common">Brown rot fungus</name>
    <dbReference type="NCBI Taxonomy" id="1858805"/>
    <lineage>
        <taxon>Eukaryota</taxon>
        <taxon>Fungi</taxon>
        <taxon>Dikarya</taxon>
        <taxon>Basidiomycota</taxon>
        <taxon>Agaricomycotina</taxon>
        <taxon>Dacrymycetes</taxon>
        <taxon>Dacrymycetales</taxon>
        <taxon>Dacrymycetaceae</taxon>
        <taxon>Dacryopinax</taxon>
    </lineage>
</organism>
<keyword evidence="2" id="KW-0808">Transferase</keyword>
<dbReference type="STRING" id="1858805.M5FX98"/>
<dbReference type="InterPro" id="IPR051175">
    <property type="entry name" value="CLK_kinases"/>
</dbReference>
<dbReference type="SMART" id="SM00220">
    <property type="entry name" value="S_TKc"/>
    <property type="match status" value="1"/>
</dbReference>
<dbReference type="PROSITE" id="PS50011">
    <property type="entry name" value="PROTEIN_KINASE_DOM"/>
    <property type="match status" value="1"/>
</dbReference>
<dbReference type="HOGENOM" id="CLU_000288_81_2_1"/>
<keyword evidence="4 7" id="KW-0418">Kinase</keyword>
<dbReference type="GO" id="GO:0043484">
    <property type="term" value="P:regulation of RNA splicing"/>
    <property type="evidence" value="ECO:0007669"/>
    <property type="project" value="TreeGrafter"/>
</dbReference>